<keyword evidence="3 8" id="KW-0812">Transmembrane</keyword>
<sequence length="392" mass="44162">MPSRSPRRPAPLPSASSTRRRGAGEPPPGLFPTREDLLRLLAVLTIAAAAAAVCSRLNRRPEPFCDSLRAPDEYDYADDSCQPCPQNGRCVGGQLECVQGFKRYGASCVEDGLLSQTATKISELLHLRICDQHARALCGQPTKILFHKHDVSDIIDELFSKNPAGLTEDGIQLVKARVLESAQGFFETTFTSNKAEAFKCPELVAERHMPLTCQIRQWISRNVIFVTTICILFAALLWILWIIYWRRALSNRAEQIYEQVCEILEDNAINAKTSYSNCEPWVVASWLRDHLLVPRERKNAFLWKKVEELILEDSRIDQYPKVIKGESKVVYEWQATGSLSGKIKKKVQGARVEAIKLADEMSACVGELLQVSSAEQVCTSWQTPRTQADQWR</sequence>
<dbReference type="Gramene" id="TKV98786">
    <property type="protein sequence ID" value="TKV98786"/>
    <property type="gene ID" value="SEVIR_9G583400v2"/>
</dbReference>
<dbReference type="OMA" id="WVPENDV"/>
<feature type="domain" description="Man1/Src1-like C-terminal" evidence="9">
    <location>
        <begin position="71"/>
        <end position="333"/>
    </location>
</feature>
<evidence type="ECO:0000259" key="9">
    <source>
        <dbReference type="Pfam" id="PF09402"/>
    </source>
</evidence>
<feature type="region of interest" description="Disordered" evidence="7">
    <location>
        <begin position="1"/>
        <end position="31"/>
    </location>
</feature>
<dbReference type="PANTHER" id="PTHR47808:SF2">
    <property type="entry name" value="LEM DOMAIN-CONTAINING PROTEIN 2"/>
    <property type="match status" value="1"/>
</dbReference>
<dbReference type="GO" id="GO:0071763">
    <property type="term" value="P:nuclear membrane organization"/>
    <property type="evidence" value="ECO:0007669"/>
    <property type="project" value="TreeGrafter"/>
</dbReference>
<evidence type="ECO:0000313" key="10">
    <source>
        <dbReference type="EMBL" id="TKV98786.1"/>
    </source>
</evidence>
<dbReference type="AlphaFoldDB" id="A0A4U6TMV3"/>
<keyword evidence="11" id="KW-1185">Reference proteome</keyword>
<dbReference type="InterPro" id="IPR018996">
    <property type="entry name" value="Man1/Src1-like_C"/>
</dbReference>
<reference evidence="10" key="1">
    <citation type="submission" date="2019-03" db="EMBL/GenBank/DDBJ databases">
        <title>WGS assembly of Setaria viridis.</title>
        <authorList>
            <person name="Huang P."/>
            <person name="Jenkins J."/>
            <person name="Grimwood J."/>
            <person name="Barry K."/>
            <person name="Healey A."/>
            <person name="Mamidi S."/>
            <person name="Sreedasyam A."/>
            <person name="Shu S."/>
            <person name="Feldman M."/>
            <person name="Wu J."/>
            <person name="Yu Y."/>
            <person name="Chen C."/>
            <person name="Johnson J."/>
            <person name="Rokhsar D."/>
            <person name="Baxter I."/>
            <person name="Schmutz J."/>
            <person name="Brutnell T."/>
            <person name="Kellogg E."/>
        </authorList>
    </citation>
    <scope>NUCLEOTIDE SEQUENCE [LARGE SCALE GENOMIC DNA]</scope>
</reference>
<evidence type="ECO:0000256" key="4">
    <source>
        <dbReference type="ARBA" id="ARBA00022989"/>
    </source>
</evidence>
<evidence type="ECO:0000256" key="5">
    <source>
        <dbReference type="ARBA" id="ARBA00023136"/>
    </source>
</evidence>
<evidence type="ECO:0000256" key="8">
    <source>
        <dbReference type="SAM" id="Phobius"/>
    </source>
</evidence>
<keyword evidence="6" id="KW-0539">Nucleus</keyword>
<gene>
    <name evidence="10" type="ORF">SEVIR_9G583400v2</name>
</gene>
<evidence type="ECO:0000256" key="3">
    <source>
        <dbReference type="ARBA" id="ARBA00022692"/>
    </source>
</evidence>
<evidence type="ECO:0000256" key="6">
    <source>
        <dbReference type="ARBA" id="ARBA00023242"/>
    </source>
</evidence>
<dbReference type="GO" id="GO:0003682">
    <property type="term" value="F:chromatin binding"/>
    <property type="evidence" value="ECO:0007669"/>
    <property type="project" value="InterPro"/>
</dbReference>
<dbReference type="Pfam" id="PF09402">
    <property type="entry name" value="MSC"/>
    <property type="match status" value="1"/>
</dbReference>
<proteinExistence type="predicted"/>
<comment type="subcellular location">
    <subcellularLocation>
        <location evidence="1">Nucleus inner membrane</location>
    </subcellularLocation>
</comment>
<keyword evidence="4 8" id="KW-1133">Transmembrane helix</keyword>
<keyword evidence="5 8" id="KW-0472">Membrane</keyword>
<evidence type="ECO:0000256" key="7">
    <source>
        <dbReference type="SAM" id="MobiDB-lite"/>
    </source>
</evidence>
<dbReference type="InterPro" id="IPR044780">
    <property type="entry name" value="Heh2/Src1"/>
</dbReference>
<dbReference type="GO" id="GO:0034399">
    <property type="term" value="C:nuclear periphery"/>
    <property type="evidence" value="ECO:0007669"/>
    <property type="project" value="TreeGrafter"/>
</dbReference>
<dbReference type="Proteomes" id="UP000298652">
    <property type="component" value="Chromosome 9"/>
</dbReference>
<evidence type="ECO:0000313" key="11">
    <source>
        <dbReference type="Proteomes" id="UP000298652"/>
    </source>
</evidence>
<dbReference type="Gene3D" id="1.10.10.1180">
    <property type="entry name" value="MAN1, winged-helix domain"/>
    <property type="match status" value="1"/>
</dbReference>
<feature type="transmembrane region" description="Helical" evidence="8">
    <location>
        <begin position="223"/>
        <end position="245"/>
    </location>
</feature>
<dbReference type="GO" id="GO:0005637">
    <property type="term" value="C:nuclear inner membrane"/>
    <property type="evidence" value="ECO:0007669"/>
    <property type="project" value="UniProtKB-SubCell"/>
</dbReference>
<accession>A0A4U6TMV3</accession>
<dbReference type="InterPro" id="IPR041885">
    <property type="entry name" value="MAN1_winged_helix_dom"/>
</dbReference>
<dbReference type="PANTHER" id="PTHR47808">
    <property type="entry name" value="INNER NUCLEAR MEMBRANE PROTEIN HEH2-RELATED"/>
    <property type="match status" value="1"/>
</dbReference>
<name>A0A4U6TMV3_SETVI</name>
<protein>
    <recommendedName>
        <fullName evidence="9">Man1/Src1-like C-terminal domain-containing protein</fullName>
    </recommendedName>
</protein>
<evidence type="ECO:0000256" key="1">
    <source>
        <dbReference type="ARBA" id="ARBA00004540"/>
    </source>
</evidence>
<keyword evidence="2" id="KW-0597">Phosphoprotein</keyword>
<dbReference type="GO" id="GO:0005783">
    <property type="term" value="C:endoplasmic reticulum"/>
    <property type="evidence" value="ECO:0007669"/>
    <property type="project" value="TreeGrafter"/>
</dbReference>
<dbReference type="EMBL" id="CM016560">
    <property type="protein sequence ID" value="TKV98786.1"/>
    <property type="molecule type" value="Genomic_DNA"/>
</dbReference>
<organism evidence="10 11">
    <name type="scientific">Setaria viridis</name>
    <name type="common">Green bristlegrass</name>
    <name type="synonym">Setaria italica subsp. viridis</name>
    <dbReference type="NCBI Taxonomy" id="4556"/>
    <lineage>
        <taxon>Eukaryota</taxon>
        <taxon>Viridiplantae</taxon>
        <taxon>Streptophyta</taxon>
        <taxon>Embryophyta</taxon>
        <taxon>Tracheophyta</taxon>
        <taxon>Spermatophyta</taxon>
        <taxon>Magnoliopsida</taxon>
        <taxon>Liliopsida</taxon>
        <taxon>Poales</taxon>
        <taxon>Poaceae</taxon>
        <taxon>PACMAD clade</taxon>
        <taxon>Panicoideae</taxon>
        <taxon>Panicodae</taxon>
        <taxon>Paniceae</taxon>
        <taxon>Cenchrinae</taxon>
        <taxon>Setaria</taxon>
    </lineage>
</organism>
<evidence type="ECO:0000256" key="2">
    <source>
        <dbReference type="ARBA" id="ARBA00022553"/>
    </source>
</evidence>